<proteinExistence type="predicted"/>
<dbReference type="Proteomes" id="UP000033661">
    <property type="component" value="Unassembled WGS sequence"/>
</dbReference>
<comment type="caution">
    <text evidence="1">The sequence shown here is derived from an EMBL/GenBank/DDBJ whole genome shotgun (WGS) entry which is preliminary data.</text>
</comment>
<dbReference type="EMBL" id="LAOI01000001">
    <property type="protein sequence ID" value="KJV89770.1"/>
    <property type="molecule type" value="Genomic_DNA"/>
</dbReference>
<keyword evidence="2" id="KW-1185">Reference proteome</keyword>
<reference evidence="1 2" key="1">
    <citation type="submission" date="2015-02" db="EMBL/GenBank/DDBJ databases">
        <title>Genome Sequencing of Rickettsiales.</title>
        <authorList>
            <person name="Daugherty S.C."/>
            <person name="Su Q."/>
            <person name="Abolude K."/>
            <person name="Beier-Sexton M."/>
            <person name="Carlyon J.A."/>
            <person name="Carter R."/>
            <person name="Day N.P."/>
            <person name="Dumler S.J."/>
            <person name="Dyachenko V."/>
            <person name="Godinez A."/>
            <person name="Kurtti T.J."/>
            <person name="Lichay M."/>
            <person name="Mullins K.E."/>
            <person name="Ott S."/>
            <person name="Pappas-Brown V."/>
            <person name="Paris D.H."/>
            <person name="Patel P."/>
            <person name="Richards A.L."/>
            <person name="Sadzewicz L."/>
            <person name="Sears K."/>
            <person name="Seidman D."/>
            <person name="Sengamalay N."/>
            <person name="Stenos J."/>
            <person name="Tallon L.J."/>
            <person name="Vincent G."/>
            <person name="Fraser C.M."/>
            <person name="Munderloh U."/>
            <person name="Dunning-Hotopp J.C."/>
        </authorList>
    </citation>
    <scope>NUCLEOTIDE SEQUENCE [LARGE SCALE GENOMIC DNA]</scope>
    <source>
        <strain evidence="1 2">RML An4</strain>
    </source>
</reference>
<organism evidence="1 2">
    <name type="scientific">Rickettsia bellii str. RML An4</name>
    <dbReference type="NCBI Taxonomy" id="1359193"/>
    <lineage>
        <taxon>Bacteria</taxon>
        <taxon>Pseudomonadati</taxon>
        <taxon>Pseudomonadota</taxon>
        <taxon>Alphaproteobacteria</taxon>
        <taxon>Rickettsiales</taxon>
        <taxon>Rickettsiaceae</taxon>
        <taxon>Rickettsieae</taxon>
        <taxon>Rickettsia</taxon>
        <taxon>belli group</taxon>
    </lineage>
</organism>
<evidence type="ECO:0000313" key="2">
    <source>
        <dbReference type="Proteomes" id="UP000033661"/>
    </source>
</evidence>
<sequence length="83" mass="9594">MKTKIEKLQKLPVPKHIGIMEENYLSLEFIILQTFNPQKFFVENLDSNFAIEKSNNAFNEIALLNEEMPAMGEVPKLLTVEQI</sequence>
<protein>
    <submittedName>
        <fullName evidence="1">Uncharacterized protein</fullName>
    </submittedName>
</protein>
<gene>
    <name evidence="1" type="ORF">RBEAN4_0755</name>
</gene>
<accession>A0A0F3QB11</accession>
<name>A0A0F3QB11_RICBE</name>
<dbReference type="AlphaFoldDB" id="A0A0F3QB11"/>
<evidence type="ECO:0000313" key="1">
    <source>
        <dbReference type="EMBL" id="KJV89770.1"/>
    </source>
</evidence>
<dbReference type="RefSeq" id="WP_011477603.1">
    <property type="nucleotide sequence ID" value="NZ_LAOI01000001.1"/>
</dbReference>
<dbReference type="PATRIC" id="fig|1359193.3.peg.731"/>